<dbReference type="EC" id="2.1.2.9" evidence="3 8"/>
<keyword evidence="12" id="KW-1185">Reference proteome</keyword>
<feature type="domain" description="Formyl transferase C-terminal" evidence="10">
    <location>
        <begin position="206"/>
        <end position="303"/>
    </location>
</feature>
<dbReference type="FunFam" id="3.40.50.12230:FF:000001">
    <property type="entry name" value="Methionyl-tRNA formyltransferase"/>
    <property type="match status" value="1"/>
</dbReference>
<dbReference type="HAMAP" id="MF_00182">
    <property type="entry name" value="Formyl_trans"/>
    <property type="match status" value="1"/>
</dbReference>
<dbReference type="InterPro" id="IPR001555">
    <property type="entry name" value="GART_AS"/>
</dbReference>
<dbReference type="PANTHER" id="PTHR11138:SF5">
    <property type="entry name" value="METHIONYL-TRNA FORMYLTRANSFERASE, MITOCHONDRIAL"/>
    <property type="match status" value="1"/>
</dbReference>
<dbReference type="Gene3D" id="3.10.25.10">
    <property type="entry name" value="Formyl transferase, C-terminal domain"/>
    <property type="match status" value="1"/>
</dbReference>
<evidence type="ECO:0000313" key="11">
    <source>
        <dbReference type="EMBL" id="KTD22541.1"/>
    </source>
</evidence>
<dbReference type="PATRIC" id="fig|45068.5.peg.445"/>
<comment type="function">
    <text evidence="1 8">Attaches a formyl group to the free amino group of methionyl-tRNA(fMet). The formyl group appears to play a dual role in the initiator identity of N-formylmethionyl-tRNA by promoting its recognition by IF2 and preventing the misappropriation of this tRNA by the elongation apparatus.</text>
</comment>
<dbReference type="PANTHER" id="PTHR11138">
    <property type="entry name" value="METHIONYL-TRNA FORMYLTRANSFERASE"/>
    <property type="match status" value="1"/>
</dbReference>
<accession>A0A0W0VRG0</accession>
<keyword evidence="5 8" id="KW-0808">Transferase</keyword>
<dbReference type="PROSITE" id="PS00373">
    <property type="entry name" value="GART"/>
    <property type="match status" value="1"/>
</dbReference>
<evidence type="ECO:0000256" key="4">
    <source>
        <dbReference type="ARBA" id="ARBA00016014"/>
    </source>
</evidence>
<dbReference type="STRING" id="45068.Llon_0415"/>
<dbReference type="RefSeq" id="WP_058528435.1">
    <property type="nucleotide sequence ID" value="NZ_CAAAHZ010000001.1"/>
</dbReference>
<dbReference type="CDD" id="cd08646">
    <property type="entry name" value="FMT_core_Met-tRNA-FMT_N"/>
    <property type="match status" value="1"/>
</dbReference>
<dbReference type="NCBIfam" id="TIGR00460">
    <property type="entry name" value="fmt"/>
    <property type="match status" value="1"/>
</dbReference>
<evidence type="ECO:0000256" key="5">
    <source>
        <dbReference type="ARBA" id="ARBA00022679"/>
    </source>
</evidence>
<dbReference type="Pfam" id="PF00551">
    <property type="entry name" value="Formyl_trans_N"/>
    <property type="match status" value="1"/>
</dbReference>
<evidence type="ECO:0000256" key="3">
    <source>
        <dbReference type="ARBA" id="ARBA00012261"/>
    </source>
</evidence>
<feature type="domain" description="Formyl transferase N-terminal" evidence="9">
    <location>
        <begin position="5"/>
        <end position="179"/>
    </location>
</feature>
<evidence type="ECO:0000256" key="8">
    <source>
        <dbReference type="HAMAP-Rule" id="MF_00182"/>
    </source>
</evidence>
<comment type="caution">
    <text evidence="11">The sequence shown here is derived from an EMBL/GenBank/DDBJ whole genome shotgun (WGS) entry which is preliminary data.</text>
</comment>
<dbReference type="CDD" id="cd08704">
    <property type="entry name" value="Met_tRNA_FMT_C"/>
    <property type="match status" value="1"/>
</dbReference>
<dbReference type="InterPro" id="IPR002376">
    <property type="entry name" value="Formyl_transf_N"/>
</dbReference>
<name>A0A0W0VRG0_9GAMM</name>
<dbReference type="GO" id="GO:0004479">
    <property type="term" value="F:methionyl-tRNA formyltransferase activity"/>
    <property type="evidence" value="ECO:0007669"/>
    <property type="project" value="UniProtKB-UniRule"/>
</dbReference>
<protein>
    <recommendedName>
        <fullName evidence="4 8">Methionyl-tRNA formyltransferase</fullName>
        <ecNumber evidence="3 8">2.1.2.9</ecNumber>
    </recommendedName>
</protein>
<evidence type="ECO:0000313" key="12">
    <source>
        <dbReference type="Proteomes" id="UP000054997"/>
    </source>
</evidence>
<dbReference type="AlphaFoldDB" id="A0A0W0VRG0"/>
<dbReference type="EMBL" id="LNYK01000007">
    <property type="protein sequence ID" value="KTD22541.1"/>
    <property type="molecule type" value="Genomic_DNA"/>
</dbReference>
<comment type="catalytic activity">
    <reaction evidence="7 8">
        <text>L-methionyl-tRNA(fMet) + (6R)-10-formyltetrahydrofolate = N-formyl-L-methionyl-tRNA(fMet) + (6S)-5,6,7,8-tetrahydrofolate + H(+)</text>
        <dbReference type="Rhea" id="RHEA:24380"/>
        <dbReference type="Rhea" id="RHEA-COMP:9952"/>
        <dbReference type="Rhea" id="RHEA-COMP:9953"/>
        <dbReference type="ChEBI" id="CHEBI:15378"/>
        <dbReference type="ChEBI" id="CHEBI:57453"/>
        <dbReference type="ChEBI" id="CHEBI:78530"/>
        <dbReference type="ChEBI" id="CHEBI:78844"/>
        <dbReference type="ChEBI" id="CHEBI:195366"/>
        <dbReference type="EC" id="2.1.2.9"/>
    </reaction>
</comment>
<dbReference type="Proteomes" id="UP000054997">
    <property type="component" value="Unassembled WGS sequence"/>
</dbReference>
<dbReference type="Pfam" id="PF02911">
    <property type="entry name" value="Formyl_trans_C"/>
    <property type="match status" value="1"/>
</dbReference>
<dbReference type="InterPro" id="IPR005794">
    <property type="entry name" value="Fmt"/>
</dbReference>
<gene>
    <name evidence="8 11" type="primary">fmt</name>
    <name evidence="11" type="ORF">Llon_0415</name>
</gene>
<comment type="similarity">
    <text evidence="2 8">Belongs to the Fmt family.</text>
</comment>
<dbReference type="OrthoDB" id="9802815at2"/>
<dbReference type="InterPro" id="IPR011034">
    <property type="entry name" value="Formyl_transferase-like_C_sf"/>
</dbReference>
<proteinExistence type="inferred from homology"/>
<dbReference type="InterPro" id="IPR041711">
    <property type="entry name" value="Met-tRNA-FMT_N"/>
</dbReference>
<evidence type="ECO:0000256" key="2">
    <source>
        <dbReference type="ARBA" id="ARBA00010699"/>
    </source>
</evidence>
<evidence type="ECO:0000256" key="1">
    <source>
        <dbReference type="ARBA" id="ARBA00002606"/>
    </source>
</evidence>
<evidence type="ECO:0000256" key="7">
    <source>
        <dbReference type="ARBA" id="ARBA00048558"/>
    </source>
</evidence>
<evidence type="ECO:0000259" key="10">
    <source>
        <dbReference type="Pfam" id="PF02911"/>
    </source>
</evidence>
<dbReference type="InterPro" id="IPR044135">
    <property type="entry name" value="Met-tRNA-FMT_C"/>
</dbReference>
<dbReference type="Gene3D" id="3.40.50.170">
    <property type="entry name" value="Formyl transferase, N-terminal domain"/>
    <property type="match status" value="1"/>
</dbReference>
<dbReference type="SUPFAM" id="SSF50486">
    <property type="entry name" value="FMT C-terminal domain-like"/>
    <property type="match status" value="1"/>
</dbReference>
<reference evidence="11 12" key="1">
    <citation type="submission" date="2015-11" db="EMBL/GenBank/DDBJ databases">
        <title>Genomic analysis of 38 Legionella species identifies large and diverse effector repertoires.</title>
        <authorList>
            <person name="Burstein D."/>
            <person name="Amaro F."/>
            <person name="Zusman T."/>
            <person name="Lifshitz Z."/>
            <person name="Cohen O."/>
            <person name="Gilbert J.A."/>
            <person name="Pupko T."/>
            <person name="Shuman H.A."/>
            <person name="Segal G."/>
        </authorList>
    </citation>
    <scope>NUCLEOTIDE SEQUENCE [LARGE SCALE GENOMIC DNA]</scope>
    <source>
        <strain evidence="11 12">ATCC 49505</strain>
    </source>
</reference>
<evidence type="ECO:0000259" key="9">
    <source>
        <dbReference type="Pfam" id="PF00551"/>
    </source>
</evidence>
<dbReference type="GO" id="GO:0005829">
    <property type="term" value="C:cytosol"/>
    <property type="evidence" value="ECO:0007669"/>
    <property type="project" value="TreeGrafter"/>
</dbReference>
<sequence length="314" mass="34575">MNPLRIVFAGTPEFALPSLKALAATKHQLLAVYTQPDRPAGRGRLLTASPVKEWALAHQLAIYQPLNFRDPETVDELRQLKPDVMVVIAYGLILPKAVLDVPQFGCINVHASLLPRWRGASPIQHAILHGDEQTGITVMQMDAGMDTGDMLMQAEYTIKPTETAGSLHDRLASLAVIPLLRTLEALAEQRVKPIPQDNTKATYAPKINKQDALIDWNQPAILIERQIRAFNPWPVAYTHAPHAIIRIYEAEALKEPCRQPPGKVLAVTKEGLQIATGEGVLAVTKLQFPGSKALRVSDWVNAQSSQSLLDTVLR</sequence>
<dbReference type="InterPro" id="IPR005793">
    <property type="entry name" value="Formyl_trans_C"/>
</dbReference>
<dbReference type="SUPFAM" id="SSF53328">
    <property type="entry name" value="Formyltransferase"/>
    <property type="match status" value="1"/>
</dbReference>
<evidence type="ECO:0000256" key="6">
    <source>
        <dbReference type="ARBA" id="ARBA00022917"/>
    </source>
</evidence>
<organism evidence="11 12">
    <name type="scientific">Legionella londiniensis</name>
    <dbReference type="NCBI Taxonomy" id="45068"/>
    <lineage>
        <taxon>Bacteria</taxon>
        <taxon>Pseudomonadati</taxon>
        <taxon>Pseudomonadota</taxon>
        <taxon>Gammaproteobacteria</taxon>
        <taxon>Legionellales</taxon>
        <taxon>Legionellaceae</taxon>
        <taxon>Legionella</taxon>
    </lineage>
</organism>
<dbReference type="InterPro" id="IPR037022">
    <property type="entry name" value="Formyl_trans_C_sf"/>
</dbReference>
<feature type="binding site" evidence="8">
    <location>
        <begin position="112"/>
        <end position="115"/>
    </location>
    <ligand>
        <name>(6S)-5,6,7,8-tetrahydrofolate</name>
        <dbReference type="ChEBI" id="CHEBI:57453"/>
    </ligand>
</feature>
<keyword evidence="6 8" id="KW-0648">Protein biosynthesis</keyword>
<dbReference type="InterPro" id="IPR036477">
    <property type="entry name" value="Formyl_transf_N_sf"/>
</dbReference>